<evidence type="ECO:0000256" key="1">
    <source>
        <dbReference type="SAM" id="MobiDB-lite"/>
    </source>
</evidence>
<evidence type="ECO:0000256" key="3">
    <source>
        <dbReference type="SAM" id="SignalP"/>
    </source>
</evidence>
<gene>
    <name evidence="4" type="ORF">D9758_016817</name>
</gene>
<accession>A0A8H5F9N0</accession>
<protein>
    <submittedName>
        <fullName evidence="4">Uncharacterized protein</fullName>
    </submittedName>
</protein>
<feature type="compositionally biased region" description="Polar residues" evidence="1">
    <location>
        <begin position="411"/>
        <end position="426"/>
    </location>
</feature>
<name>A0A8H5F9N0_9AGAR</name>
<evidence type="ECO:0000313" key="4">
    <source>
        <dbReference type="EMBL" id="KAF5328930.1"/>
    </source>
</evidence>
<dbReference type="Proteomes" id="UP000559256">
    <property type="component" value="Unassembled WGS sequence"/>
</dbReference>
<sequence length="426" mass="45516">MNLPTNSTSLKVLIRLSTLLLTVVLSARGQSLTILEYGPDTVEFDIFGLGDVTLIPVGTATDGGETTFQLDQTFTATLSREPIQTEAIHVSGDLVASAAGFELKYTNIISVFVPGAVPEHINGQFGCSSEEGGGGSGGCTMSEHLVDEGLAITTDFTPAITGPVATTHVLAVEGEPTATMTAPSGDSNSGFFANRAAVIGTFSAVGIVVIGAIVFLLLSRHCRKVGKRSLKNGNPSSPMEIVPDSEVGVRPFDLKYYPLDVSSRSIHESSGHSSTSFRPFDLKYEQPTVESAGQDIPSFVRPLQPNSATDSGPQNVEPSPLPLNSRYSSHSTIQTTTTQTVRQMHLQQEADDLRQQMRELQQSMNTGVQGLQLAMTRMMAHIQALEGQVNSDWARGLTDEPPPMYAPADSRTPNTCEYSQPTVDVV</sequence>
<dbReference type="EMBL" id="JAACJM010000353">
    <property type="protein sequence ID" value="KAF5328930.1"/>
    <property type="molecule type" value="Genomic_DNA"/>
</dbReference>
<evidence type="ECO:0000256" key="2">
    <source>
        <dbReference type="SAM" id="Phobius"/>
    </source>
</evidence>
<feature type="region of interest" description="Disordered" evidence="1">
    <location>
        <begin position="397"/>
        <end position="426"/>
    </location>
</feature>
<dbReference type="OrthoDB" id="3068307at2759"/>
<feature type="compositionally biased region" description="Polar residues" evidence="1">
    <location>
        <begin position="304"/>
        <end position="317"/>
    </location>
</feature>
<evidence type="ECO:0000313" key="5">
    <source>
        <dbReference type="Proteomes" id="UP000559256"/>
    </source>
</evidence>
<keyword evidence="3" id="KW-0732">Signal</keyword>
<feature type="signal peptide" evidence="3">
    <location>
        <begin position="1"/>
        <end position="29"/>
    </location>
</feature>
<organism evidence="4 5">
    <name type="scientific">Tetrapyrgos nigripes</name>
    <dbReference type="NCBI Taxonomy" id="182062"/>
    <lineage>
        <taxon>Eukaryota</taxon>
        <taxon>Fungi</taxon>
        <taxon>Dikarya</taxon>
        <taxon>Basidiomycota</taxon>
        <taxon>Agaricomycotina</taxon>
        <taxon>Agaricomycetes</taxon>
        <taxon>Agaricomycetidae</taxon>
        <taxon>Agaricales</taxon>
        <taxon>Marasmiineae</taxon>
        <taxon>Marasmiaceae</taxon>
        <taxon>Tetrapyrgos</taxon>
    </lineage>
</organism>
<feature type="transmembrane region" description="Helical" evidence="2">
    <location>
        <begin position="196"/>
        <end position="218"/>
    </location>
</feature>
<feature type="region of interest" description="Disordered" evidence="1">
    <location>
        <begin position="291"/>
        <end position="328"/>
    </location>
</feature>
<proteinExistence type="predicted"/>
<keyword evidence="5" id="KW-1185">Reference proteome</keyword>
<comment type="caution">
    <text evidence="4">The sequence shown here is derived from an EMBL/GenBank/DDBJ whole genome shotgun (WGS) entry which is preliminary data.</text>
</comment>
<keyword evidence="2" id="KW-0472">Membrane</keyword>
<feature type="chain" id="PRO_5034487741" evidence="3">
    <location>
        <begin position="30"/>
        <end position="426"/>
    </location>
</feature>
<reference evidence="4 5" key="1">
    <citation type="journal article" date="2020" name="ISME J.">
        <title>Uncovering the hidden diversity of litter-decomposition mechanisms in mushroom-forming fungi.</title>
        <authorList>
            <person name="Floudas D."/>
            <person name="Bentzer J."/>
            <person name="Ahren D."/>
            <person name="Johansson T."/>
            <person name="Persson P."/>
            <person name="Tunlid A."/>
        </authorList>
    </citation>
    <scope>NUCLEOTIDE SEQUENCE [LARGE SCALE GENOMIC DNA]</scope>
    <source>
        <strain evidence="4 5">CBS 291.85</strain>
    </source>
</reference>
<keyword evidence="2" id="KW-0812">Transmembrane</keyword>
<dbReference type="AlphaFoldDB" id="A0A8H5F9N0"/>
<keyword evidence="2" id="KW-1133">Transmembrane helix</keyword>